<dbReference type="Gene3D" id="3.60.10.10">
    <property type="entry name" value="Endonuclease/exonuclease/phosphatase"/>
    <property type="match status" value="1"/>
</dbReference>
<organism evidence="1 2">
    <name type="scientific">Elysia marginata</name>
    <dbReference type="NCBI Taxonomy" id="1093978"/>
    <lineage>
        <taxon>Eukaryota</taxon>
        <taxon>Metazoa</taxon>
        <taxon>Spiralia</taxon>
        <taxon>Lophotrochozoa</taxon>
        <taxon>Mollusca</taxon>
        <taxon>Gastropoda</taxon>
        <taxon>Heterobranchia</taxon>
        <taxon>Euthyneura</taxon>
        <taxon>Panpulmonata</taxon>
        <taxon>Sacoglossa</taxon>
        <taxon>Placobranchoidea</taxon>
        <taxon>Plakobranchidae</taxon>
        <taxon>Elysia</taxon>
    </lineage>
</organism>
<proteinExistence type="predicted"/>
<name>A0AAV4H6K4_9GAST</name>
<dbReference type="EMBL" id="BMAT01005473">
    <property type="protein sequence ID" value="GFR93742.1"/>
    <property type="molecule type" value="Genomic_DNA"/>
</dbReference>
<sequence>MYPFYRCVDRGKCGNIAFLRHLQDVSWWESNPRPPDHKSDALTTEPRCSTITYKISRTEVCNMMAELNLYNIWREKHPEERKYTWNENEEGYSTYGQTRLHL</sequence>
<accession>A0AAV4H6K4</accession>
<evidence type="ECO:0000313" key="2">
    <source>
        <dbReference type="Proteomes" id="UP000762676"/>
    </source>
</evidence>
<evidence type="ECO:0000313" key="1">
    <source>
        <dbReference type="EMBL" id="GFR93742.1"/>
    </source>
</evidence>
<dbReference type="Proteomes" id="UP000762676">
    <property type="component" value="Unassembled WGS sequence"/>
</dbReference>
<protein>
    <submittedName>
        <fullName evidence="1">Uncharacterized protein</fullName>
    </submittedName>
</protein>
<dbReference type="AntiFam" id="ANF00011">
    <property type="entry name" value="tRNA translation"/>
</dbReference>
<dbReference type="InterPro" id="IPR036691">
    <property type="entry name" value="Endo/exonu/phosph_ase_sf"/>
</dbReference>
<reference evidence="1 2" key="1">
    <citation type="journal article" date="2021" name="Elife">
        <title>Chloroplast acquisition without the gene transfer in kleptoplastic sea slugs, Plakobranchus ocellatus.</title>
        <authorList>
            <person name="Maeda T."/>
            <person name="Takahashi S."/>
            <person name="Yoshida T."/>
            <person name="Shimamura S."/>
            <person name="Takaki Y."/>
            <person name="Nagai Y."/>
            <person name="Toyoda A."/>
            <person name="Suzuki Y."/>
            <person name="Arimoto A."/>
            <person name="Ishii H."/>
            <person name="Satoh N."/>
            <person name="Nishiyama T."/>
            <person name="Hasebe M."/>
            <person name="Maruyama T."/>
            <person name="Minagawa J."/>
            <person name="Obokata J."/>
            <person name="Shigenobu S."/>
        </authorList>
    </citation>
    <scope>NUCLEOTIDE SEQUENCE [LARGE SCALE GENOMIC DNA]</scope>
</reference>
<dbReference type="AlphaFoldDB" id="A0AAV4H6K4"/>
<gene>
    <name evidence="1" type="ORF">ElyMa_002650600</name>
</gene>
<comment type="caution">
    <text evidence="1">The sequence shown here is derived from an EMBL/GenBank/DDBJ whole genome shotgun (WGS) entry which is preliminary data.</text>
</comment>
<keyword evidence="2" id="KW-1185">Reference proteome</keyword>